<accession>A0A2I0AGZ0</accession>
<reference evidence="7 8" key="1">
    <citation type="journal article" date="2017" name="Nature">
        <title>The Apostasia genome and the evolution of orchids.</title>
        <authorList>
            <person name="Zhang G.Q."/>
            <person name="Liu K.W."/>
            <person name="Li Z."/>
            <person name="Lohaus R."/>
            <person name="Hsiao Y.Y."/>
            <person name="Niu S.C."/>
            <person name="Wang J.Y."/>
            <person name="Lin Y.C."/>
            <person name="Xu Q."/>
            <person name="Chen L.J."/>
            <person name="Yoshida K."/>
            <person name="Fujiwara S."/>
            <person name="Wang Z.W."/>
            <person name="Zhang Y.Q."/>
            <person name="Mitsuda N."/>
            <person name="Wang M."/>
            <person name="Liu G.H."/>
            <person name="Pecoraro L."/>
            <person name="Huang H.X."/>
            <person name="Xiao X.J."/>
            <person name="Lin M."/>
            <person name="Wu X.Y."/>
            <person name="Wu W.L."/>
            <person name="Chen Y.Y."/>
            <person name="Chang S.B."/>
            <person name="Sakamoto S."/>
            <person name="Ohme-Takagi M."/>
            <person name="Yagi M."/>
            <person name="Zeng S.J."/>
            <person name="Shen C.Y."/>
            <person name="Yeh C.M."/>
            <person name="Luo Y.B."/>
            <person name="Tsai W.C."/>
            <person name="Van de Peer Y."/>
            <person name="Liu Z.J."/>
        </authorList>
    </citation>
    <scope>NUCLEOTIDE SEQUENCE [LARGE SCALE GENOMIC DNA]</scope>
    <source>
        <strain evidence="8">cv. Shenzhen</strain>
        <tissue evidence="7">Stem</tissue>
    </source>
</reference>
<dbReference type="AlphaFoldDB" id="A0A2I0AGZ0"/>
<feature type="compositionally biased region" description="Basic and acidic residues" evidence="5">
    <location>
        <begin position="645"/>
        <end position="668"/>
    </location>
</feature>
<feature type="compositionally biased region" description="Basic and acidic residues" evidence="5">
    <location>
        <begin position="549"/>
        <end position="573"/>
    </location>
</feature>
<name>A0A2I0AGZ0_9ASPA</name>
<dbReference type="GO" id="GO:0005634">
    <property type="term" value="C:nucleus"/>
    <property type="evidence" value="ECO:0007669"/>
    <property type="project" value="UniProtKB-SubCell"/>
</dbReference>
<organism evidence="7 8">
    <name type="scientific">Apostasia shenzhenica</name>
    <dbReference type="NCBI Taxonomy" id="1088818"/>
    <lineage>
        <taxon>Eukaryota</taxon>
        <taxon>Viridiplantae</taxon>
        <taxon>Streptophyta</taxon>
        <taxon>Embryophyta</taxon>
        <taxon>Tracheophyta</taxon>
        <taxon>Spermatophyta</taxon>
        <taxon>Magnoliopsida</taxon>
        <taxon>Liliopsida</taxon>
        <taxon>Asparagales</taxon>
        <taxon>Orchidaceae</taxon>
        <taxon>Apostasioideae</taxon>
        <taxon>Apostasia</taxon>
    </lineage>
</organism>
<dbReference type="GO" id="GO:0003677">
    <property type="term" value="F:DNA binding"/>
    <property type="evidence" value="ECO:0007669"/>
    <property type="project" value="UniProtKB-KW"/>
</dbReference>
<dbReference type="PANTHER" id="PTHR13468">
    <property type="entry name" value="DEK PROTEIN"/>
    <property type="match status" value="1"/>
</dbReference>
<protein>
    <submittedName>
        <fullName evidence="7">Omega-hydroxypalmitate O-feruloyl transferase</fullName>
        <ecNumber evidence="7">2.3.1.188</ecNumber>
    </submittedName>
</protein>
<feature type="region of interest" description="Disordered" evidence="5">
    <location>
        <begin position="1"/>
        <end position="91"/>
    </location>
</feature>
<evidence type="ECO:0000256" key="4">
    <source>
        <dbReference type="ARBA" id="ARBA00023242"/>
    </source>
</evidence>
<feature type="compositionally biased region" description="Acidic residues" evidence="5">
    <location>
        <begin position="299"/>
        <end position="310"/>
    </location>
</feature>
<keyword evidence="4" id="KW-0539">Nucleus</keyword>
<dbReference type="GO" id="GO:2000779">
    <property type="term" value="P:regulation of double-strand break repair"/>
    <property type="evidence" value="ECO:0007669"/>
    <property type="project" value="TreeGrafter"/>
</dbReference>
<feature type="region of interest" description="Disordered" evidence="5">
    <location>
        <begin position="748"/>
        <end position="773"/>
    </location>
</feature>
<dbReference type="EMBL" id="KZ451982">
    <property type="protein sequence ID" value="PKA54823.1"/>
    <property type="molecule type" value="Genomic_DNA"/>
</dbReference>
<dbReference type="PROSITE" id="PS51998">
    <property type="entry name" value="DEK_C"/>
    <property type="match status" value="1"/>
</dbReference>
<evidence type="ECO:0000259" key="6">
    <source>
        <dbReference type="PROSITE" id="PS51998"/>
    </source>
</evidence>
<proteinExistence type="predicted"/>
<dbReference type="GO" id="GO:0006325">
    <property type="term" value="P:chromatin organization"/>
    <property type="evidence" value="ECO:0007669"/>
    <property type="project" value="UniProtKB-KW"/>
</dbReference>
<feature type="compositionally biased region" description="Basic and acidic residues" evidence="5">
    <location>
        <begin position="318"/>
        <end position="327"/>
    </location>
</feature>
<dbReference type="GO" id="GO:0042393">
    <property type="term" value="F:histone binding"/>
    <property type="evidence" value="ECO:0007669"/>
    <property type="project" value="TreeGrafter"/>
</dbReference>
<dbReference type="PANTHER" id="PTHR13468:SF1">
    <property type="entry name" value="PROTEIN DEK"/>
    <property type="match status" value="1"/>
</dbReference>
<evidence type="ECO:0000256" key="2">
    <source>
        <dbReference type="ARBA" id="ARBA00022853"/>
    </source>
</evidence>
<dbReference type="Gene3D" id="1.10.10.60">
    <property type="entry name" value="Homeodomain-like"/>
    <property type="match status" value="1"/>
</dbReference>
<comment type="subcellular location">
    <subcellularLocation>
        <location evidence="1">Nucleus</location>
    </subcellularLocation>
</comment>
<dbReference type="InterPro" id="IPR014876">
    <property type="entry name" value="DEK_C"/>
</dbReference>
<evidence type="ECO:0000313" key="7">
    <source>
        <dbReference type="EMBL" id="PKA54823.1"/>
    </source>
</evidence>
<feature type="compositionally biased region" description="Basic residues" evidence="5">
    <location>
        <begin position="669"/>
        <end position="679"/>
    </location>
</feature>
<feature type="compositionally biased region" description="Acidic residues" evidence="5">
    <location>
        <begin position="515"/>
        <end position="527"/>
    </location>
</feature>
<feature type="region of interest" description="Disordered" evidence="5">
    <location>
        <begin position="219"/>
        <end position="692"/>
    </location>
</feature>
<dbReference type="SUPFAM" id="SSF109715">
    <property type="entry name" value="DEK C-terminal domain"/>
    <property type="match status" value="1"/>
</dbReference>
<gene>
    <name evidence="7" type="ORF">AXF42_Ash000658</name>
</gene>
<dbReference type="Pfam" id="PF08766">
    <property type="entry name" value="DEK_C"/>
    <property type="match status" value="1"/>
</dbReference>
<keyword evidence="7" id="KW-0808">Transferase</keyword>
<feature type="compositionally biased region" description="Acidic residues" evidence="5">
    <location>
        <begin position="538"/>
        <end position="548"/>
    </location>
</feature>
<keyword evidence="7" id="KW-0012">Acyltransferase</keyword>
<evidence type="ECO:0000256" key="5">
    <source>
        <dbReference type="SAM" id="MobiDB-lite"/>
    </source>
</evidence>
<dbReference type="InterPro" id="IPR044198">
    <property type="entry name" value="DEK"/>
</dbReference>
<dbReference type="Proteomes" id="UP000236161">
    <property type="component" value="Unassembled WGS sequence"/>
</dbReference>
<dbReference type="STRING" id="1088818.A0A2I0AGZ0"/>
<feature type="compositionally biased region" description="Acidic residues" evidence="5">
    <location>
        <begin position="749"/>
        <end position="766"/>
    </location>
</feature>
<feature type="compositionally biased region" description="Acidic residues" evidence="5">
    <location>
        <begin position="372"/>
        <end position="384"/>
    </location>
</feature>
<keyword evidence="2" id="KW-0156">Chromatin regulator</keyword>
<feature type="compositionally biased region" description="Basic and acidic residues" evidence="5">
    <location>
        <begin position="400"/>
        <end position="411"/>
    </location>
</feature>
<keyword evidence="8" id="KW-1185">Reference proteome</keyword>
<evidence type="ECO:0000313" key="8">
    <source>
        <dbReference type="Proteomes" id="UP000236161"/>
    </source>
</evidence>
<keyword evidence="3" id="KW-0238">DNA-binding</keyword>
<dbReference type="OrthoDB" id="370884at2759"/>
<feature type="compositionally biased region" description="Basic and acidic residues" evidence="5">
    <location>
        <begin position="597"/>
        <end position="623"/>
    </location>
</feature>
<feature type="compositionally biased region" description="Basic and acidic residues" evidence="5">
    <location>
        <begin position="419"/>
        <end position="428"/>
    </location>
</feature>
<sequence length="773" mass="86134">MGSDSESTDEDGRPKISKNASPAAVSEAAQPREELAPGEEQVTPEGSGKNSRGKKKKREEKGGEGEEDVSAKRRASRERKSVERYEPATMRRTSATKALEIVQGSGEKLKDIPNVAFKLSKRKGDENLHTLHKIIFGRKATVQYLKKNILQFSGLAWSQDENKHMSKVKEKLSKCNKDRLLDFCNLLDIYDVKAATKKEEILAKLLEFLGSPHVTRDVLLSERDKRGRKQRRGSGVSGQPELGKTSSEKEKKRRKRSVVGADEHENTDEEETGVSVKSHSEDKKDRRKENVSTKKKLSDDEETDEGEEPESVSCKKSRKEEAVHTMESKYYSRRYASKKAEPMSGSRPTNRSATIYDKKKGNENISMKSEDREDENEQDEEPSDTGEPVKSCTEDAEDENKERDSTKRLSDGEEEINEHEEPLFKEKSSASGWNPPAKSRDSKSSAPKKADTGSDNKVTSKPGKQKAEIRKESKDDSKANVLLKKAERRPYSHSSSRSTKNDKKKGKVNDIPTMEGDEEDQNEAEDEGASHKEAAYGAEDEEDEIEETESTKKLSNDEEAGVHEEAEFKEKSLASESISGMKSRKGSKSSFPKKAATGHDTKVTSKHREDKAAIRKDSKDKSKTGASNQITEPRDYSHSSNRSTSKGDKNKGKIRENIVAKNDRESKKQVAKKKSKVAGKKQGEDEDVSVGPSREQVYAVVARLIKEVDIEVVTLREIIGQVGSHFNVDLMDRRDEIKGMIAEVLQNMTDDEEAEDSDGDGDDNVGADEGGGK</sequence>
<feature type="compositionally biased region" description="Basic and acidic residues" evidence="5">
    <location>
        <begin position="278"/>
        <end position="298"/>
    </location>
</feature>
<feature type="domain" description="DEK-C" evidence="6">
    <location>
        <begin position="691"/>
        <end position="746"/>
    </location>
</feature>
<evidence type="ECO:0000256" key="3">
    <source>
        <dbReference type="ARBA" id="ARBA00023125"/>
    </source>
</evidence>
<feature type="compositionally biased region" description="Basic and acidic residues" evidence="5">
    <location>
        <begin position="465"/>
        <end position="490"/>
    </location>
</feature>
<dbReference type="GO" id="GO:0102406">
    <property type="term" value="F:omega-hydroxypalmitate O-sinapoyl transferase activity"/>
    <property type="evidence" value="ECO:0007669"/>
    <property type="project" value="UniProtKB-EC"/>
</dbReference>
<evidence type="ECO:0000256" key="1">
    <source>
        <dbReference type="ARBA" id="ARBA00004123"/>
    </source>
</evidence>
<feature type="compositionally biased region" description="Basic and acidic residues" evidence="5">
    <location>
        <begin position="438"/>
        <end position="454"/>
    </location>
</feature>
<dbReference type="EC" id="2.3.1.188" evidence="7"/>